<dbReference type="Proteomes" id="UP001164250">
    <property type="component" value="Chromosome 6"/>
</dbReference>
<name>A0ACC1B6B3_9ROSI</name>
<sequence>MGKKLDALFGRNFKSYKFKPQVNLAISRLAVLKNQRQVKCNQARSDVVQLLQQGHQERALLRVEHVIKERNMLDAFIMMESYCNLLIERVHLIEQDKECPIELREPISTLLFAASRCGEFPELQEIRALFTSRYGKEFVNRAIELRNNCAVNARMIQKLSTRQPELENRMKAIKEIATENGIVLQLEEASSISSEAGKKYKDVADAAQAAFESAAHAAAAARAAVELSRSEFHDPDDHSGPSTWKRRETGRDDPLKLESESKIEEILGESKAAESKHSDNAAELESSISSSSSDLTEEKLKVTTMSTEVDPETLKLLEKDIDFDNSDSEGSVISHKQIRSSSQASLKVESGQSSAHAAEESVLQTKQHLDMATRPMSA</sequence>
<organism evidence="1 2">
    <name type="scientific">Pistacia atlantica</name>
    <dbReference type="NCBI Taxonomy" id="434234"/>
    <lineage>
        <taxon>Eukaryota</taxon>
        <taxon>Viridiplantae</taxon>
        <taxon>Streptophyta</taxon>
        <taxon>Embryophyta</taxon>
        <taxon>Tracheophyta</taxon>
        <taxon>Spermatophyta</taxon>
        <taxon>Magnoliopsida</taxon>
        <taxon>eudicotyledons</taxon>
        <taxon>Gunneridae</taxon>
        <taxon>Pentapetalae</taxon>
        <taxon>rosids</taxon>
        <taxon>malvids</taxon>
        <taxon>Sapindales</taxon>
        <taxon>Anacardiaceae</taxon>
        <taxon>Pistacia</taxon>
    </lineage>
</organism>
<dbReference type="EMBL" id="CM047902">
    <property type="protein sequence ID" value="KAJ0094431.1"/>
    <property type="molecule type" value="Genomic_DNA"/>
</dbReference>
<reference evidence="2" key="1">
    <citation type="journal article" date="2023" name="G3 (Bethesda)">
        <title>Genome assembly and association tests identify interacting loci associated with vigor, precocity, and sex in interspecific pistachio rootstocks.</title>
        <authorList>
            <person name="Palmer W."/>
            <person name="Jacygrad E."/>
            <person name="Sagayaradj S."/>
            <person name="Cavanaugh K."/>
            <person name="Han R."/>
            <person name="Bertier L."/>
            <person name="Beede B."/>
            <person name="Kafkas S."/>
            <person name="Golino D."/>
            <person name="Preece J."/>
            <person name="Michelmore R."/>
        </authorList>
    </citation>
    <scope>NUCLEOTIDE SEQUENCE [LARGE SCALE GENOMIC DNA]</scope>
</reference>
<gene>
    <name evidence="1" type="ORF">Patl1_16467</name>
</gene>
<comment type="caution">
    <text evidence="1">The sequence shown here is derived from an EMBL/GenBank/DDBJ whole genome shotgun (WGS) entry which is preliminary data.</text>
</comment>
<proteinExistence type="predicted"/>
<keyword evidence="2" id="KW-1185">Reference proteome</keyword>
<accession>A0ACC1B6B3</accession>
<protein>
    <submittedName>
        <fullName evidence="1">Uncharacterized protein</fullName>
    </submittedName>
</protein>
<evidence type="ECO:0000313" key="2">
    <source>
        <dbReference type="Proteomes" id="UP001164250"/>
    </source>
</evidence>
<evidence type="ECO:0000313" key="1">
    <source>
        <dbReference type="EMBL" id="KAJ0094431.1"/>
    </source>
</evidence>